<dbReference type="Proteomes" id="UP001151071">
    <property type="component" value="Unassembled WGS sequence"/>
</dbReference>
<feature type="transmembrane region" description="Helical" evidence="1">
    <location>
        <begin position="12"/>
        <end position="34"/>
    </location>
</feature>
<dbReference type="InterPro" id="IPR043857">
    <property type="entry name" value="DUF5819"/>
</dbReference>
<gene>
    <name evidence="2" type="ORF">O3V59_09060</name>
</gene>
<sequence>MELGKWQKRLLACFPVLLVALMLWHFSMILLHVLPFNPLTNKWRDIVDGYTNPIFSQNWHLFAPNPVSHTNTNYIQAKVKDASGRLVESDWVDITNPLITANWEHRFSPINRIMRFGVGAFTQAFHQDDVINLFEEKKQKRNKEDLKLPKEDLELLDEYRKQGVHLLYRYGFSNVPKYFAGQDVDSIRLRVLIRASKPFSERHNPNYQHERQYVEFDWQRYEPVVPSI</sequence>
<proteinExistence type="predicted"/>
<dbReference type="AlphaFoldDB" id="A0A9X3TPP6"/>
<dbReference type="EMBL" id="JAPYYP010000008">
    <property type="protein sequence ID" value="MDA5108509.1"/>
    <property type="molecule type" value="Genomic_DNA"/>
</dbReference>
<keyword evidence="3" id="KW-1185">Reference proteome</keyword>
<organism evidence="2 3">
    <name type="scientific">Brevibacillus thermoruber</name>
    <dbReference type="NCBI Taxonomy" id="33942"/>
    <lineage>
        <taxon>Bacteria</taxon>
        <taxon>Bacillati</taxon>
        <taxon>Bacillota</taxon>
        <taxon>Bacilli</taxon>
        <taxon>Bacillales</taxon>
        <taxon>Paenibacillaceae</taxon>
        <taxon>Brevibacillus</taxon>
    </lineage>
</organism>
<name>A0A9X3TPP6_9BACL</name>
<keyword evidence="1" id="KW-0812">Transmembrane</keyword>
<keyword evidence="1" id="KW-0472">Membrane</keyword>
<evidence type="ECO:0000313" key="2">
    <source>
        <dbReference type="EMBL" id="MDA5108509.1"/>
    </source>
</evidence>
<dbReference type="Pfam" id="PF19136">
    <property type="entry name" value="DUF5819"/>
    <property type="match status" value="1"/>
</dbReference>
<accession>A0A9X3TPP6</accession>
<evidence type="ECO:0000256" key="1">
    <source>
        <dbReference type="SAM" id="Phobius"/>
    </source>
</evidence>
<keyword evidence="1" id="KW-1133">Transmembrane helix</keyword>
<dbReference type="RefSeq" id="WP_271139972.1">
    <property type="nucleotide sequence ID" value="NZ_JAPYYP010000008.1"/>
</dbReference>
<reference evidence="2" key="1">
    <citation type="submission" date="2022-12" db="EMBL/GenBank/DDBJ databases">
        <title>Draft genome sequence of the thermophilic strain Brevibacillus thermoruber HT42, isolated from Los Humeros, Puebla, Mexico, with biotechnological potential.</title>
        <authorList>
            <person name="Lara Sanchez J."/>
            <person name="Solis Palacios R."/>
            <person name="Bustos Baena A.S."/>
            <person name="Ruz Baez A.E."/>
            <person name="Espinosa Luna G."/>
            <person name="Oliart Ros R.M."/>
        </authorList>
    </citation>
    <scope>NUCLEOTIDE SEQUENCE</scope>
    <source>
        <strain evidence="2">HT42</strain>
    </source>
</reference>
<comment type="caution">
    <text evidence="2">The sequence shown here is derived from an EMBL/GenBank/DDBJ whole genome shotgun (WGS) entry which is preliminary data.</text>
</comment>
<protein>
    <submittedName>
        <fullName evidence="2">DUF5819 family protein</fullName>
    </submittedName>
</protein>
<evidence type="ECO:0000313" key="3">
    <source>
        <dbReference type="Proteomes" id="UP001151071"/>
    </source>
</evidence>